<gene>
    <name evidence="8" type="ORF">PIIN_10320</name>
</gene>
<keyword evidence="4" id="KW-0698">rRNA processing</keyword>
<dbReference type="eggNOG" id="KOG2147">
    <property type="taxonomic scope" value="Eukaryota"/>
</dbReference>
<dbReference type="EMBL" id="CAFZ01000699">
    <property type="protein sequence ID" value="CCA76325.1"/>
    <property type="molecule type" value="Genomic_DNA"/>
</dbReference>
<dbReference type="AlphaFoldDB" id="G4TYD2"/>
<proteinExistence type="inferred from homology"/>
<feature type="compositionally biased region" description="Basic and acidic residues" evidence="7">
    <location>
        <begin position="641"/>
        <end position="652"/>
    </location>
</feature>
<dbReference type="GO" id="GO:0030692">
    <property type="term" value="C:Noc4p-Nop14p complex"/>
    <property type="evidence" value="ECO:0007669"/>
    <property type="project" value="TreeGrafter"/>
</dbReference>
<dbReference type="STRING" id="1109443.G4TYD2"/>
<comment type="caution">
    <text evidence="8">The sequence shown here is derived from an EMBL/GenBank/DDBJ whole genome shotgun (WGS) entry which is preliminary data.</text>
</comment>
<dbReference type="InParanoid" id="G4TYD2"/>
<evidence type="ECO:0000256" key="4">
    <source>
        <dbReference type="ARBA" id="ARBA00022552"/>
    </source>
</evidence>
<keyword evidence="9" id="KW-1185">Reference proteome</keyword>
<feature type="compositionally biased region" description="Basic and acidic residues" evidence="7">
    <location>
        <begin position="84"/>
        <end position="114"/>
    </location>
</feature>
<dbReference type="FunCoup" id="G4TYD2">
    <property type="interactions" value="648"/>
</dbReference>
<feature type="compositionally biased region" description="Acidic residues" evidence="7">
    <location>
        <begin position="167"/>
        <end position="215"/>
    </location>
</feature>
<evidence type="ECO:0000256" key="3">
    <source>
        <dbReference type="ARBA" id="ARBA00022517"/>
    </source>
</evidence>
<dbReference type="Pfam" id="PF04147">
    <property type="entry name" value="Nop14"/>
    <property type="match status" value="1"/>
</dbReference>
<feature type="region of interest" description="Disordered" evidence="7">
    <location>
        <begin position="84"/>
        <end position="223"/>
    </location>
</feature>
<dbReference type="GO" id="GO:0030490">
    <property type="term" value="P:maturation of SSU-rRNA"/>
    <property type="evidence" value="ECO:0007669"/>
    <property type="project" value="TreeGrafter"/>
</dbReference>
<evidence type="ECO:0000256" key="6">
    <source>
        <dbReference type="ARBA" id="ARBA00024695"/>
    </source>
</evidence>
<name>G4TYD2_SERID</name>
<dbReference type="Proteomes" id="UP000007148">
    <property type="component" value="Unassembled WGS sequence"/>
</dbReference>
<keyword evidence="3" id="KW-0690">Ribosome biogenesis</keyword>
<dbReference type="PANTHER" id="PTHR23183:SF0">
    <property type="entry name" value="NUCLEOLAR PROTEIN 14"/>
    <property type="match status" value="1"/>
</dbReference>
<organism evidence="8 9">
    <name type="scientific">Serendipita indica (strain DSM 11827)</name>
    <name type="common">Root endophyte fungus</name>
    <name type="synonym">Piriformospora indica</name>
    <dbReference type="NCBI Taxonomy" id="1109443"/>
    <lineage>
        <taxon>Eukaryota</taxon>
        <taxon>Fungi</taxon>
        <taxon>Dikarya</taxon>
        <taxon>Basidiomycota</taxon>
        <taxon>Agaricomycotina</taxon>
        <taxon>Agaricomycetes</taxon>
        <taxon>Sebacinales</taxon>
        <taxon>Serendipitaceae</taxon>
        <taxon>Serendipita</taxon>
    </lineage>
</organism>
<comment type="similarity">
    <text evidence="2">Belongs to the NOP14 family.</text>
</comment>
<dbReference type="PANTHER" id="PTHR23183">
    <property type="entry name" value="NOP14"/>
    <property type="match status" value="1"/>
</dbReference>
<evidence type="ECO:0000256" key="5">
    <source>
        <dbReference type="ARBA" id="ARBA00023242"/>
    </source>
</evidence>
<protein>
    <submittedName>
        <fullName evidence="8">Related to NOP14-nuclear and nucleolar protein with possible role in ribosome biogenesis</fullName>
    </submittedName>
</protein>
<dbReference type="OMA" id="YTFTGTH"/>
<feature type="region of interest" description="Disordered" evidence="7">
    <location>
        <begin position="43"/>
        <end position="68"/>
    </location>
</feature>
<sequence>MAEVIAKSKEHKYARQMQREQDENTRHLLDEDFDSIRGILFSQAPDRISPPPIPSTTAPSALNSVPVQKPATDKDYDAFVHELAMDRRAQPKDRTKTEEELALEEKEALELAEKKRLRRMMGMRESDDEDEGRGKRKRGGDDLDDDFLLDEDTLEGLGAGLAQPKDEDNDDDEDEEVDSGEDGPDSESGSDEEESEGDEEDYGPSDEGEEAEEGSVEALAPTQAKIKVKTKRSKEIPFTFPCPTTHDELLQILDGIDDSHFPTVIERIRKLHHPSLHPDNKTKLQALIGVLLDHALYVASGDSPSATILDTIASHTYSLTKTYPIPSAEFFVSKLNLMQKNLTRGLQNPLDEASKTFPGAPELVLLRILGATWSTSDMKHPVVSPAKYLMGAYLGLSRVRSMTDVVSGLYLCSLFMHYEQLSKRYVPEAINFLVQSLLLLVPSAYPNARKVPGYFPLPDFDLLESKLRIKPKKVGSLTPRAPKIFELLDQVTFSEQDKLDLFSMTLELLKWCAEMYKPLDGFIELYDPILQILHSIQSNCRSRLSDTTQSRLDAVVDHVSRLLKFARQARRPLFLQDHKPIPIATYIPKFDAHSSSYIRNHDPDAERAQLAKLKAQHRKEKKGAMRELRKDNRFLAGVQQERQEKKDQEYKARMAKAFAGLESERAEQRKEEKEKRRAKRRAGK</sequence>
<comment type="subcellular location">
    <subcellularLocation>
        <location evidence="1">Nucleus</location>
        <location evidence="1">Nucleolus</location>
    </subcellularLocation>
</comment>
<dbReference type="OrthoDB" id="441771at2759"/>
<feature type="compositionally biased region" description="Basic and acidic residues" evidence="7">
    <location>
        <begin position="662"/>
        <end position="675"/>
    </location>
</feature>
<comment type="function">
    <text evidence="6">Involved in nucleolar processing of pre-18S ribosomal RNA. Has a role in the nuclear export of 40S pre-ribosomal subunit to the cytoplasm.</text>
</comment>
<feature type="compositionally biased region" description="Acidic residues" evidence="7">
    <location>
        <begin position="142"/>
        <end position="154"/>
    </location>
</feature>
<dbReference type="HOGENOM" id="CLU_008874_0_0_1"/>
<dbReference type="GO" id="GO:0032040">
    <property type="term" value="C:small-subunit processome"/>
    <property type="evidence" value="ECO:0007669"/>
    <property type="project" value="InterPro"/>
</dbReference>
<reference evidence="8 9" key="1">
    <citation type="journal article" date="2011" name="PLoS Pathog.">
        <title>Endophytic Life Strategies Decoded by Genome and Transcriptome Analyses of the Mutualistic Root Symbiont Piriformospora indica.</title>
        <authorList>
            <person name="Zuccaro A."/>
            <person name="Lahrmann U."/>
            <person name="Guldener U."/>
            <person name="Langen G."/>
            <person name="Pfiffi S."/>
            <person name="Biedenkopf D."/>
            <person name="Wong P."/>
            <person name="Samans B."/>
            <person name="Grimm C."/>
            <person name="Basiewicz M."/>
            <person name="Murat C."/>
            <person name="Martin F."/>
            <person name="Kogel K.H."/>
        </authorList>
    </citation>
    <scope>NUCLEOTIDE SEQUENCE [LARGE SCALE GENOMIC DNA]</scope>
    <source>
        <strain evidence="8 9">DSM 11827</strain>
    </source>
</reference>
<evidence type="ECO:0000256" key="2">
    <source>
        <dbReference type="ARBA" id="ARBA00007466"/>
    </source>
</evidence>
<dbReference type="InterPro" id="IPR007276">
    <property type="entry name" value="Nop14"/>
</dbReference>
<feature type="region of interest" description="Disordered" evidence="7">
    <location>
        <begin position="1"/>
        <end position="25"/>
    </location>
</feature>
<evidence type="ECO:0000256" key="1">
    <source>
        <dbReference type="ARBA" id="ARBA00004604"/>
    </source>
</evidence>
<feature type="region of interest" description="Disordered" evidence="7">
    <location>
        <begin position="619"/>
        <end position="684"/>
    </location>
</feature>
<keyword evidence="5" id="KW-0539">Nucleus</keyword>
<evidence type="ECO:0000256" key="7">
    <source>
        <dbReference type="SAM" id="MobiDB-lite"/>
    </source>
</evidence>
<feature type="compositionally biased region" description="Basic and acidic residues" evidence="7">
    <location>
        <begin position="622"/>
        <end position="633"/>
    </location>
</feature>
<accession>G4TYD2</accession>
<evidence type="ECO:0000313" key="9">
    <source>
        <dbReference type="Proteomes" id="UP000007148"/>
    </source>
</evidence>
<evidence type="ECO:0000313" key="8">
    <source>
        <dbReference type="EMBL" id="CCA76325.1"/>
    </source>
</evidence>